<sequence length="118" mass="13696">MIQILNSGNEQVIAVKITGTINEKDVQKIHPLIHNIRNKGLKVRWYLELENFTGYTLSGLWEDLKVDAAHSKEYGKMVMVGDKKWQELATGATEFFTSSEVRFFEPRLKEQAKQWINK</sequence>
<dbReference type="Gene3D" id="3.40.50.10600">
    <property type="entry name" value="SpoIIaa-like domains"/>
    <property type="match status" value="1"/>
</dbReference>
<gene>
    <name evidence="1" type="ORF">C7S20_15520</name>
</gene>
<dbReference type="KEGG" id="grs:C7S20_15520"/>
<evidence type="ECO:0000313" key="1">
    <source>
        <dbReference type="EMBL" id="AVR46559.1"/>
    </source>
</evidence>
<protein>
    <submittedName>
        <fullName evidence="1">STAS/SEC14 domain-containing protein</fullName>
    </submittedName>
</protein>
<dbReference type="SUPFAM" id="SSF52091">
    <property type="entry name" value="SpoIIaa-like"/>
    <property type="match status" value="1"/>
</dbReference>
<accession>A0A2R3Z8H2</accession>
<dbReference type="AlphaFoldDB" id="A0A2R3Z8H2"/>
<dbReference type="OrthoDB" id="9811577at2"/>
<dbReference type="EMBL" id="CP028136">
    <property type="protein sequence ID" value="AVR46559.1"/>
    <property type="molecule type" value="Genomic_DNA"/>
</dbReference>
<organism evidence="1 2">
    <name type="scientific">Christiangramia fulva</name>
    <dbReference type="NCBI Taxonomy" id="2126553"/>
    <lineage>
        <taxon>Bacteria</taxon>
        <taxon>Pseudomonadati</taxon>
        <taxon>Bacteroidota</taxon>
        <taxon>Flavobacteriia</taxon>
        <taxon>Flavobacteriales</taxon>
        <taxon>Flavobacteriaceae</taxon>
        <taxon>Christiangramia</taxon>
    </lineage>
</organism>
<keyword evidence="2" id="KW-1185">Reference proteome</keyword>
<reference evidence="2" key="1">
    <citation type="submission" date="2018-03" db="EMBL/GenBank/DDBJ databases">
        <title>Gramella fulva sp. nov., isolated from a dry surface of tidal flat.</title>
        <authorList>
            <person name="Hwang S.H."/>
            <person name="Hwang W.M."/>
            <person name="Kang K."/>
            <person name="Ahn T.-Y."/>
        </authorList>
    </citation>
    <scope>NUCLEOTIDE SEQUENCE [LARGE SCALE GENOMIC DNA]</scope>
    <source>
        <strain evidence="2">SH35</strain>
    </source>
</reference>
<name>A0A2R3Z8H2_9FLAO</name>
<evidence type="ECO:0000313" key="2">
    <source>
        <dbReference type="Proteomes" id="UP000241507"/>
    </source>
</evidence>
<proteinExistence type="predicted"/>
<dbReference type="Pfam" id="PF11964">
    <property type="entry name" value="SpoIIAA-like"/>
    <property type="match status" value="1"/>
</dbReference>
<dbReference type="Proteomes" id="UP000241507">
    <property type="component" value="Chromosome"/>
</dbReference>
<dbReference type="RefSeq" id="WP_107013332.1">
    <property type="nucleotide sequence ID" value="NZ_CP028136.1"/>
</dbReference>
<dbReference type="InterPro" id="IPR036513">
    <property type="entry name" value="STAS_dom_sf"/>
</dbReference>
<dbReference type="InterPro" id="IPR038396">
    <property type="entry name" value="SpoIIAA-like_sf"/>
</dbReference>
<dbReference type="InterPro" id="IPR021866">
    <property type="entry name" value="SpoIIAA-like"/>
</dbReference>